<name>A0A7M2RFU0_9FIRM</name>
<dbReference type="KEGG" id="bliq:INP51_10410"/>
<protein>
    <recommendedName>
        <fullName evidence="1">Flavodoxin-like domain-containing protein</fullName>
    </recommendedName>
</protein>
<dbReference type="EMBL" id="CP063304">
    <property type="protein sequence ID" value="QOV18427.1"/>
    <property type="molecule type" value="Genomic_DNA"/>
</dbReference>
<organism evidence="2 3">
    <name type="scientific">Blautia liquoris</name>
    <dbReference type="NCBI Taxonomy" id="2779518"/>
    <lineage>
        <taxon>Bacteria</taxon>
        <taxon>Bacillati</taxon>
        <taxon>Bacillota</taxon>
        <taxon>Clostridia</taxon>
        <taxon>Lachnospirales</taxon>
        <taxon>Lachnospiraceae</taxon>
        <taxon>Blautia</taxon>
    </lineage>
</organism>
<sequence length="154" mass="17526">MKAIILYYSKTGNTEKLAKRIQADLHCDMLKVEPEDPYGNYVSSLVRVNKERKNKVPVHSVTPVPDLSAYDTVFIGYPIWYMDPPEFLSDFLSKCSLEGKVVIPFATCGLANVGKTLNTIKEVCPKSKIAHPFNYGIAKKDNYDEWVRSFKQMK</sequence>
<dbReference type="InterPro" id="IPR008254">
    <property type="entry name" value="Flavodoxin/NO_synth"/>
</dbReference>
<dbReference type="PROSITE" id="PS00201">
    <property type="entry name" value="FLAVODOXIN"/>
    <property type="match status" value="1"/>
</dbReference>
<dbReference type="Pfam" id="PF12682">
    <property type="entry name" value="Flavodoxin_4"/>
    <property type="match status" value="1"/>
</dbReference>
<evidence type="ECO:0000259" key="1">
    <source>
        <dbReference type="PROSITE" id="PS50902"/>
    </source>
</evidence>
<dbReference type="RefSeq" id="WP_193734789.1">
    <property type="nucleotide sequence ID" value="NZ_CP063304.1"/>
</dbReference>
<dbReference type="SUPFAM" id="SSF52218">
    <property type="entry name" value="Flavoproteins"/>
    <property type="match status" value="1"/>
</dbReference>
<dbReference type="GO" id="GO:0009055">
    <property type="term" value="F:electron transfer activity"/>
    <property type="evidence" value="ECO:0007669"/>
    <property type="project" value="InterPro"/>
</dbReference>
<dbReference type="InterPro" id="IPR001226">
    <property type="entry name" value="Flavodoxin_CS"/>
</dbReference>
<reference evidence="2 3" key="1">
    <citation type="submission" date="2020-10" db="EMBL/GenBank/DDBJ databases">
        <title>Blautia liquoris sp.nov., isolated from the mud in a fermentation cellar used for the production of Chinese strong-flavoured liquor.</title>
        <authorList>
            <person name="Lu L."/>
        </authorList>
    </citation>
    <scope>NUCLEOTIDE SEQUENCE [LARGE SCALE GENOMIC DNA]</scope>
    <source>
        <strain evidence="2 3">LZLJ-3</strain>
    </source>
</reference>
<dbReference type="AlphaFoldDB" id="A0A7M2RFU0"/>
<accession>A0A7M2RFU0</accession>
<proteinExistence type="predicted"/>
<evidence type="ECO:0000313" key="2">
    <source>
        <dbReference type="EMBL" id="QOV18427.1"/>
    </source>
</evidence>
<dbReference type="PROSITE" id="PS50902">
    <property type="entry name" value="FLAVODOXIN_LIKE"/>
    <property type="match status" value="1"/>
</dbReference>
<feature type="domain" description="Flavodoxin-like" evidence="1">
    <location>
        <begin position="3"/>
        <end position="154"/>
    </location>
</feature>
<dbReference type="GO" id="GO:0016651">
    <property type="term" value="F:oxidoreductase activity, acting on NAD(P)H"/>
    <property type="evidence" value="ECO:0007669"/>
    <property type="project" value="UniProtKB-ARBA"/>
</dbReference>
<dbReference type="PANTHER" id="PTHR39201">
    <property type="entry name" value="EXPORTED PROTEIN-RELATED"/>
    <property type="match status" value="1"/>
</dbReference>
<keyword evidence="3" id="KW-1185">Reference proteome</keyword>
<dbReference type="InterPro" id="IPR029039">
    <property type="entry name" value="Flavoprotein-like_sf"/>
</dbReference>
<evidence type="ECO:0000313" key="3">
    <source>
        <dbReference type="Proteomes" id="UP000593601"/>
    </source>
</evidence>
<dbReference type="PANTHER" id="PTHR39201:SF1">
    <property type="entry name" value="FLAVODOXIN-LIKE DOMAIN-CONTAINING PROTEIN"/>
    <property type="match status" value="1"/>
</dbReference>
<dbReference type="Gene3D" id="3.40.50.360">
    <property type="match status" value="1"/>
</dbReference>
<dbReference type="Proteomes" id="UP000593601">
    <property type="component" value="Chromosome"/>
</dbReference>
<dbReference type="GO" id="GO:0010181">
    <property type="term" value="F:FMN binding"/>
    <property type="evidence" value="ECO:0007669"/>
    <property type="project" value="InterPro"/>
</dbReference>
<gene>
    <name evidence="2" type="ORF">INP51_10410</name>
</gene>